<proteinExistence type="inferred from homology"/>
<evidence type="ECO:0000256" key="10">
    <source>
        <dbReference type="ARBA" id="ARBA00033270"/>
    </source>
</evidence>
<keyword evidence="17" id="KW-0132">Cell division</keyword>
<name>A0A7W5BDY4_9BURK</name>
<evidence type="ECO:0000256" key="5">
    <source>
        <dbReference type="ARBA" id="ARBA00022960"/>
    </source>
</evidence>
<feature type="transmembrane region" description="Helical" evidence="16">
    <location>
        <begin position="754"/>
        <end position="776"/>
    </location>
</feature>
<evidence type="ECO:0000256" key="13">
    <source>
        <dbReference type="ARBA" id="ARBA00041418"/>
    </source>
</evidence>
<dbReference type="PANTHER" id="PTHR30474:SF2">
    <property type="entry name" value="PEPTIDOGLYCAN GLYCOSYLTRANSFERASE FTSW-RELATED"/>
    <property type="match status" value="1"/>
</dbReference>
<comment type="catalytic activity">
    <reaction evidence="15">
        <text>[GlcNAc-(1-&gt;4)-Mur2Ac(oyl-L-Ala-gamma-D-Glu-L-Lys-D-Ala-D-Ala)](n)-di-trans,octa-cis-undecaprenyl diphosphate + beta-D-GlcNAc-(1-&gt;4)-Mur2Ac(oyl-L-Ala-gamma-D-Glu-L-Lys-D-Ala-D-Ala)-di-trans,octa-cis-undecaprenyl diphosphate = [GlcNAc-(1-&gt;4)-Mur2Ac(oyl-L-Ala-gamma-D-Glu-L-Lys-D-Ala-D-Ala)](n+1)-di-trans,octa-cis-undecaprenyl diphosphate + di-trans,octa-cis-undecaprenyl diphosphate + H(+)</text>
        <dbReference type="Rhea" id="RHEA:23708"/>
        <dbReference type="Rhea" id="RHEA-COMP:9602"/>
        <dbReference type="Rhea" id="RHEA-COMP:9603"/>
        <dbReference type="ChEBI" id="CHEBI:15378"/>
        <dbReference type="ChEBI" id="CHEBI:58405"/>
        <dbReference type="ChEBI" id="CHEBI:60033"/>
        <dbReference type="ChEBI" id="CHEBI:78435"/>
        <dbReference type="EC" id="2.4.99.28"/>
    </reaction>
</comment>
<feature type="transmembrane region" description="Helical" evidence="16">
    <location>
        <begin position="712"/>
        <end position="734"/>
    </location>
</feature>
<feature type="transmembrane region" description="Helical" evidence="16">
    <location>
        <begin position="552"/>
        <end position="572"/>
    </location>
</feature>
<organism evidence="17 18">
    <name type="scientific">Pseudoduganella violacea</name>
    <dbReference type="NCBI Taxonomy" id="1715466"/>
    <lineage>
        <taxon>Bacteria</taxon>
        <taxon>Pseudomonadati</taxon>
        <taxon>Pseudomonadota</taxon>
        <taxon>Betaproteobacteria</taxon>
        <taxon>Burkholderiales</taxon>
        <taxon>Oxalobacteraceae</taxon>
        <taxon>Telluria group</taxon>
        <taxon>Pseudoduganella</taxon>
    </lineage>
</organism>
<evidence type="ECO:0000256" key="7">
    <source>
        <dbReference type="ARBA" id="ARBA00022989"/>
    </source>
</evidence>
<evidence type="ECO:0000256" key="9">
    <source>
        <dbReference type="ARBA" id="ARBA00032370"/>
    </source>
</evidence>
<dbReference type="EMBL" id="JACHXD010000014">
    <property type="protein sequence ID" value="MBB3121158.1"/>
    <property type="molecule type" value="Genomic_DNA"/>
</dbReference>
<dbReference type="InterPro" id="IPR001182">
    <property type="entry name" value="FtsW/RodA"/>
</dbReference>
<keyword evidence="8 16" id="KW-0472">Membrane</keyword>
<keyword evidence="2" id="KW-0328">Glycosyltransferase</keyword>
<dbReference type="GO" id="GO:0032153">
    <property type="term" value="C:cell division site"/>
    <property type="evidence" value="ECO:0007669"/>
    <property type="project" value="TreeGrafter"/>
</dbReference>
<dbReference type="RefSeq" id="WP_229426330.1">
    <property type="nucleotide sequence ID" value="NZ_JACHXD010000014.1"/>
</dbReference>
<feature type="transmembrane region" description="Helical" evidence="16">
    <location>
        <begin position="578"/>
        <end position="596"/>
    </location>
</feature>
<dbReference type="GO" id="GO:0009252">
    <property type="term" value="P:peptidoglycan biosynthetic process"/>
    <property type="evidence" value="ECO:0007669"/>
    <property type="project" value="UniProtKB-KW"/>
</dbReference>
<evidence type="ECO:0000256" key="1">
    <source>
        <dbReference type="ARBA" id="ARBA00004141"/>
    </source>
</evidence>
<evidence type="ECO:0000256" key="6">
    <source>
        <dbReference type="ARBA" id="ARBA00022984"/>
    </source>
</evidence>
<evidence type="ECO:0000256" key="16">
    <source>
        <dbReference type="SAM" id="Phobius"/>
    </source>
</evidence>
<keyword evidence="4 16" id="KW-0812">Transmembrane</keyword>
<keyword evidence="7 16" id="KW-1133">Transmembrane helix</keyword>
<accession>A0A7W5BDY4</accession>
<feature type="transmembrane region" description="Helical" evidence="16">
    <location>
        <begin position="418"/>
        <end position="437"/>
    </location>
</feature>
<dbReference type="Pfam" id="PF01098">
    <property type="entry name" value="FTSW_RODA_SPOVE"/>
    <property type="match status" value="1"/>
</dbReference>
<feature type="transmembrane region" description="Helical" evidence="16">
    <location>
        <begin position="367"/>
        <end position="386"/>
    </location>
</feature>
<feature type="transmembrane region" description="Helical" evidence="16">
    <location>
        <begin position="316"/>
        <end position="335"/>
    </location>
</feature>
<dbReference type="GO" id="GO:0008360">
    <property type="term" value="P:regulation of cell shape"/>
    <property type="evidence" value="ECO:0007669"/>
    <property type="project" value="UniProtKB-KW"/>
</dbReference>
<dbReference type="EC" id="2.4.99.28" evidence="14"/>
<evidence type="ECO:0000256" key="14">
    <source>
        <dbReference type="ARBA" id="ARBA00044770"/>
    </source>
</evidence>
<keyword evidence="17" id="KW-0131">Cell cycle</keyword>
<keyword evidence="6" id="KW-0573">Peptidoglycan synthesis</keyword>
<evidence type="ECO:0000256" key="4">
    <source>
        <dbReference type="ARBA" id="ARBA00022692"/>
    </source>
</evidence>
<comment type="caution">
    <text evidence="17">The sequence shown here is derived from an EMBL/GenBank/DDBJ whole genome shotgun (WGS) entry which is preliminary data.</text>
</comment>
<feature type="transmembrane region" description="Helical" evidence="16">
    <location>
        <begin position="519"/>
        <end position="540"/>
    </location>
</feature>
<gene>
    <name evidence="17" type="ORF">FHS03_004234</name>
</gene>
<evidence type="ECO:0000256" key="2">
    <source>
        <dbReference type="ARBA" id="ARBA00022676"/>
    </source>
</evidence>
<feature type="transmembrane region" description="Helical" evidence="16">
    <location>
        <begin position="788"/>
        <end position="808"/>
    </location>
</feature>
<dbReference type="GO" id="GO:0005886">
    <property type="term" value="C:plasma membrane"/>
    <property type="evidence" value="ECO:0007669"/>
    <property type="project" value="TreeGrafter"/>
</dbReference>
<evidence type="ECO:0000256" key="8">
    <source>
        <dbReference type="ARBA" id="ARBA00023136"/>
    </source>
</evidence>
<evidence type="ECO:0000256" key="15">
    <source>
        <dbReference type="ARBA" id="ARBA00049902"/>
    </source>
</evidence>
<keyword evidence="5" id="KW-0133">Cell shape</keyword>
<comment type="subcellular location">
    <subcellularLocation>
        <location evidence="1">Membrane</location>
        <topology evidence="1">Multi-pass membrane protein</topology>
    </subcellularLocation>
</comment>
<protein>
    <recommendedName>
        <fullName evidence="12">Probable peptidoglycan glycosyltransferase FtsW</fullName>
        <ecNumber evidence="14">2.4.99.28</ecNumber>
    </recommendedName>
    <alternativeName>
        <fullName evidence="13">Cell division protein FtsW</fullName>
    </alternativeName>
    <alternativeName>
        <fullName evidence="10">Cell wall polymerase</fullName>
    </alternativeName>
    <alternativeName>
        <fullName evidence="9">Peptidoglycan polymerase</fullName>
    </alternativeName>
</protein>
<evidence type="ECO:0000313" key="17">
    <source>
        <dbReference type="EMBL" id="MBB3121158.1"/>
    </source>
</evidence>
<evidence type="ECO:0000256" key="3">
    <source>
        <dbReference type="ARBA" id="ARBA00022679"/>
    </source>
</evidence>
<dbReference type="GO" id="GO:0008955">
    <property type="term" value="F:peptidoglycan glycosyltransferase activity"/>
    <property type="evidence" value="ECO:0007669"/>
    <property type="project" value="UniProtKB-EC"/>
</dbReference>
<feature type="transmembrane region" description="Helical" evidence="16">
    <location>
        <begin position="449"/>
        <end position="467"/>
    </location>
</feature>
<dbReference type="PANTHER" id="PTHR30474">
    <property type="entry name" value="CELL CYCLE PROTEIN"/>
    <property type="match status" value="1"/>
</dbReference>
<dbReference type="AlphaFoldDB" id="A0A7W5BDY4"/>
<dbReference type="GO" id="GO:0015648">
    <property type="term" value="F:lipid-linked peptidoglycan transporter activity"/>
    <property type="evidence" value="ECO:0007669"/>
    <property type="project" value="TreeGrafter"/>
</dbReference>
<feature type="transmembrane region" description="Helical" evidence="16">
    <location>
        <begin position="488"/>
        <end position="507"/>
    </location>
</feature>
<dbReference type="GO" id="GO:0051301">
    <property type="term" value="P:cell division"/>
    <property type="evidence" value="ECO:0007669"/>
    <property type="project" value="UniProtKB-KW"/>
</dbReference>
<comment type="similarity">
    <text evidence="11">Belongs to the SEDS family. FtsW subfamily.</text>
</comment>
<keyword evidence="18" id="KW-1185">Reference proteome</keyword>
<keyword evidence="3" id="KW-0808">Transferase</keyword>
<evidence type="ECO:0000256" key="12">
    <source>
        <dbReference type="ARBA" id="ARBA00041185"/>
    </source>
</evidence>
<dbReference type="Proteomes" id="UP000541535">
    <property type="component" value="Unassembled WGS sequence"/>
</dbReference>
<reference evidence="17 18" key="1">
    <citation type="submission" date="2020-08" db="EMBL/GenBank/DDBJ databases">
        <title>Genomic Encyclopedia of Type Strains, Phase III (KMG-III): the genomes of soil and plant-associated and newly described type strains.</title>
        <authorList>
            <person name="Whitman W."/>
        </authorList>
    </citation>
    <scope>NUCLEOTIDE SEQUENCE [LARGE SCALE GENOMIC DNA]</scope>
    <source>
        <strain evidence="17 18">CECT 8897</strain>
    </source>
</reference>
<feature type="transmembrane region" description="Helical" evidence="16">
    <location>
        <begin position="21"/>
        <end position="40"/>
    </location>
</feature>
<sequence>MAGAAGKPSVLRQAASRDGMRTVAGVLLAGLLGLQLLALWRAPAMWQAAEILVQPSAQPLLLGRHELAAPHAERRQFALRKDGRQGWMLRNLSSSVPVTLVRREGELRSGSTLPSAGKQMRIGAAVFTISHATEESLSFSGAGHHWQYDGATLSRDGVAQPPCADAGLAARALGWWNRLMPLPLSAARPLSFGGNVHCGNRLGLAGEEAGAAMLYRDHGRLRLAAGAEGAHTALSLTSGRIDGGGSDIRQQEYALDGVAALAVGGTRFRLSGRGESLVLQPGRKVALHGAPEIQLPPGVEWQWQQRALWAAPQSPTLWLGLAVALSALLLAKMLASPMLPRIHLAGARQAVAHAAQCAQTGQPWRPALLALAAAALLVSGAAAIVAQRMGQAPGAAYVLLLAGGACALWLSMPGRLPLAVAAGLTLAATGLLAQLELGLAAGDSSWLRYYLKTAALLAAGSGAIQLFRLWAGRRHAAPAWLSMRGVECLLALFAALALLALAAQVLWGDETGVFDMQPVELAKLALAALSAHCLALRMGWHSMAGDGAALRLRWLQLIAPVLLFLSLLGLALVQVDDYSPLILLLVWGMGLALAYACAARRRWLAALLLCVAAAGAGGIVLLRQAGPEGVAHLPVLRAFYADRFQVWLDPARHPHTGQQMLLGAQAIAEGGWRGSDGWFGLSTLGKAAPGALAIPAVQDDFAPSFFLNRHGLAGALALWLVQAALVGGLLLTAWRCHAAGRAARDFRQAWRARFRCFALCGGAAFVLGHLLLSWGTNLAIFPIMGQPMSFLSAGGSHLLFFLLPLLALDALSSASFEE</sequence>
<feature type="transmembrane region" description="Helical" evidence="16">
    <location>
        <begin position="603"/>
        <end position="622"/>
    </location>
</feature>
<feature type="transmembrane region" description="Helical" evidence="16">
    <location>
        <begin position="392"/>
        <end position="411"/>
    </location>
</feature>
<evidence type="ECO:0000256" key="11">
    <source>
        <dbReference type="ARBA" id="ARBA00038053"/>
    </source>
</evidence>
<evidence type="ECO:0000313" key="18">
    <source>
        <dbReference type="Proteomes" id="UP000541535"/>
    </source>
</evidence>